<dbReference type="SMART" id="SM00066">
    <property type="entry name" value="GAL4"/>
    <property type="match status" value="1"/>
</dbReference>
<dbReference type="PANTHER" id="PTHR37534">
    <property type="entry name" value="TRANSCRIPTIONAL ACTIVATOR PROTEIN UGA3"/>
    <property type="match status" value="1"/>
</dbReference>
<name>A0A2U3EBG1_PURLI</name>
<accession>A0A2U3EBG1</accession>
<dbReference type="Pfam" id="PF00172">
    <property type="entry name" value="Zn_clus"/>
    <property type="match status" value="1"/>
</dbReference>
<dbReference type="AlphaFoldDB" id="A0A2U3EBG1"/>
<evidence type="ECO:0000313" key="6">
    <source>
        <dbReference type="Proteomes" id="UP000245956"/>
    </source>
</evidence>
<dbReference type="GO" id="GO:0045944">
    <property type="term" value="P:positive regulation of transcription by RNA polymerase II"/>
    <property type="evidence" value="ECO:0007669"/>
    <property type="project" value="TreeGrafter"/>
</dbReference>
<organism evidence="5 6">
    <name type="scientific">Purpureocillium lilacinum</name>
    <name type="common">Paecilomyces lilacinus</name>
    <dbReference type="NCBI Taxonomy" id="33203"/>
    <lineage>
        <taxon>Eukaryota</taxon>
        <taxon>Fungi</taxon>
        <taxon>Dikarya</taxon>
        <taxon>Ascomycota</taxon>
        <taxon>Pezizomycotina</taxon>
        <taxon>Sordariomycetes</taxon>
        <taxon>Hypocreomycetidae</taxon>
        <taxon>Hypocreales</taxon>
        <taxon>Ophiocordycipitaceae</taxon>
        <taxon>Purpureocillium</taxon>
    </lineage>
</organism>
<dbReference type="CDD" id="cd00067">
    <property type="entry name" value="GAL4"/>
    <property type="match status" value="1"/>
</dbReference>
<proteinExistence type="predicted"/>
<reference evidence="4" key="3">
    <citation type="submission" date="2023-11" db="EMBL/GenBank/DDBJ databases">
        <authorList>
            <person name="Beijen E."/>
            <person name="Ohm R.A."/>
        </authorList>
    </citation>
    <scope>NUCLEOTIDE SEQUENCE</scope>
    <source>
        <strain evidence="4">CBS 150709</strain>
    </source>
</reference>
<dbReference type="PROSITE" id="PS50048">
    <property type="entry name" value="ZN2_CY6_FUNGAL_2"/>
    <property type="match status" value="1"/>
</dbReference>
<feature type="region of interest" description="Disordered" evidence="2">
    <location>
        <begin position="65"/>
        <end position="111"/>
    </location>
</feature>
<feature type="domain" description="Zn(2)-C6 fungal-type" evidence="3">
    <location>
        <begin position="10"/>
        <end position="38"/>
    </location>
</feature>
<feature type="compositionally biased region" description="Basic and acidic residues" evidence="2">
    <location>
        <begin position="78"/>
        <end position="94"/>
    </location>
</feature>
<dbReference type="SUPFAM" id="SSF57701">
    <property type="entry name" value="Zn2/Cys6 DNA-binding domain"/>
    <property type="match status" value="1"/>
</dbReference>
<dbReference type="EMBL" id="JAWRVI010000020">
    <property type="protein sequence ID" value="KAK4089259.1"/>
    <property type="molecule type" value="Genomic_DNA"/>
</dbReference>
<keyword evidence="7" id="KW-1185">Reference proteome</keyword>
<protein>
    <submittedName>
        <fullName evidence="4">Transcriptional regulator family: Fungal Specific TF</fullName>
    </submittedName>
</protein>
<evidence type="ECO:0000313" key="4">
    <source>
        <dbReference type="EMBL" id="KAK4089259.1"/>
    </source>
</evidence>
<evidence type="ECO:0000256" key="1">
    <source>
        <dbReference type="ARBA" id="ARBA00023242"/>
    </source>
</evidence>
<reference evidence="5 6" key="2">
    <citation type="journal article" date="2016" name="Front. Microbiol.">
        <title>Genome and transcriptome sequences reveal the specific parasitism of the nematophagous Purpureocillium lilacinum 36-1.</title>
        <authorList>
            <person name="Xie J."/>
            <person name="Li S."/>
            <person name="Mo C."/>
            <person name="Xiao X."/>
            <person name="Peng D."/>
            <person name="Wang G."/>
            <person name="Xiao Y."/>
        </authorList>
    </citation>
    <scope>NUCLEOTIDE SEQUENCE [LARGE SCALE GENOMIC DNA]</scope>
    <source>
        <strain evidence="5 6">36-1</strain>
    </source>
</reference>
<sequence length="497" mass="55484">MARKTRSRGGCDNCKKRRRKCDETRPGCLVCKDRAIVCGGYPLNLKWDWGVASRGHLAGSTLPVRKREASVHASPRGLQHDRWRTSPGSDDSKNAAHAVSMTARSSSSGPPRSLLVDDIALGRSWDPHSEESRRLFAKFQRSTLYLINNCSSTDAVLNEMMVDLSNESPACFLGCVALQLLHDEGCVEKFFLCFESTLRAFRAELLDRPSGGSMQRGTLRAGLHLCTLSIEQGFPWTGQLKCMADLAGLADDQEPATPPPDDSTYHVLEAIAVMDLPDFVFGRQTACIGMWKRLREHQRRATGTLPGGVEMMTALPRTLLDIFARVHEPAAQFDFWHWSGDEGHLLQAAFWDVWRFCGILLARRSREQTTTRTNDAAQPQDRSLTISGLPSDEHLVYRIVASLDTLPLGLQQPENTHLLLANGMFYPYMVVSCNLAILSRHPKWLLALDKVRELCFRDPSQNIVIAQSLLEESSEKGDEFFDISEAARARGIELAVF</sequence>
<dbReference type="PANTHER" id="PTHR37534:SF44">
    <property type="entry name" value="ZN(II)2CYS6 TRANSCRIPTION FACTOR (EUROFUNG)"/>
    <property type="match status" value="1"/>
</dbReference>
<dbReference type="GO" id="GO:0008270">
    <property type="term" value="F:zinc ion binding"/>
    <property type="evidence" value="ECO:0007669"/>
    <property type="project" value="InterPro"/>
</dbReference>
<dbReference type="InterPro" id="IPR001138">
    <property type="entry name" value="Zn2Cys6_DnaBD"/>
</dbReference>
<dbReference type="Gene3D" id="4.10.240.10">
    <property type="entry name" value="Zn(2)-C6 fungal-type DNA-binding domain"/>
    <property type="match status" value="1"/>
</dbReference>
<evidence type="ECO:0000313" key="7">
    <source>
        <dbReference type="Proteomes" id="UP001287286"/>
    </source>
</evidence>
<evidence type="ECO:0000256" key="2">
    <source>
        <dbReference type="SAM" id="MobiDB-lite"/>
    </source>
</evidence>
<dbReference type="Proteomes" id="UP000245956">
    <property type="component" value="Unassembled WGS sequence"/>
</dbReference>
<gene>
    <name evidence="5" type="ORF">PCL_11926</name>
    <name evidence="4" type="ORF">Purlil1_6248</name>
</gene>
<dbReference type="GO" id="GO:0005634">
    <property type="term" value="C:nucleus"/>
    <property type="evidence" value="ECO:0007669"/>
    <property type="project" value="TreeGrafter"/>
</dbReference>
<reference evidence="5" key="1">
    <citation type="submission" date="2015-05" db="EMBL/GenBank/DDBJ databases">
        <authorList>
            <person name="Wang D.B."/>
            <person name="Wang M."/>
        </authorList>
    </citation>
    <scope>NUCLEOTIDE SEQUENCE</scope>
    <source>
        <strain evidence="5">36-1</strain>
    </source>
</reference>
<dbReference type="EMBL" id="LCWV01000007">
    <property type="protein sequence ID" value="PWI71832.1"/>
    <property type="molecule type" value="Genomic_DNA"/>
</dbReference>
<evidence type="ECO:0000313" key="5">
    <source>
        <dbReference type="EMBL" id="PWI71832.1"/>
    </source>
</evidence>
<keyword evidence="1" id="KW-0539">Nucleus</keyword>
<dbReference type="PROSITE" id="PS00463">
    <property type="entry name" value="ZN2_CY6_FUNGAL_1"/>
    <property type="match status" value="1"/>
</dbReference>
<dbReference type="Proteomes" id="UP001287286">
    <property type="component" value="Unassembled WGS sequence"/>
</dbReference>
<dbReference type="GO" id="GO:0000981">
    <property type="term" value="F:DNA-binding transcription factor activity, RNA polymerase II-specific"/>
    <property type="evidence" value="ECO:0007669"/>
    <property type="project" value="InterPro"/>
</dbReference>
<dbReference type="GO" id="GO:0000976">
    <property type="term" value="F:transcription cis-regulatory region binding"/>
    <property type="evidence" value="ECO:0007669"/>
    <property type="project" value="TreeGrafter"/>
</dbReference>
<dbReference type="InterPro" id="IPR036864">
    <property type="entry name" value="Zn2-C6_fun-type_DNA-bd_sf"/>
</dbReference>
<evidence type="ECO:0000259" key="3">
    <source>
        <dbReference type="PROSITE" id="PS50048"/>
    </source>
</evidence>
<reference evidence="4 7" key="4">
    <citation type="journal article" date="2024" name="Microbiol. Resour. Announc.">
        <title>Genome annotations for the ascomycete fungi Trichoderma harzianum, Trichoderma aggressivum, and Purpureocillium lilacinum.</title>
        <authorList>
            <person name="Beijen E.P.W."/>
            <person name="Ohm R.A."/>
        </authorList>
    </citation>
    <scope>NUCLEOTIDE SEQUENCE [LARGE SCALE GENOMIC DNA]</scope>
    <source>
        <strain evidence="4 7">CBS 150709</strain>
    </source>
</reference>
<comment type="caution">
    <text evidence="5">The sequence shown here is derived from an EMBL/GenBank/DDBJ whole genome shotgun (WGS) entry which is preliminary data.</text>
</comment>